<dbReference type="GO" id="GO:0051539">
    <property type="term" value="F:4 iron, 4 sulfur cluster binding"/>
    <property type="evidence" value="ECO:0007669"/>
    <property type="project" value="UniProtKB-KW"/>
</dbReference>
<dbReference type="InterPro" id="IPR040072">
    <property type="entry name" value="Methyltransferase_A"/>
</dbReference>
<dbReference type="GO" id="GO:0008173">
    <property type="term" value="F:RNA methyltransferase activity"/>
    <property type="evidence" value="ECO:0007669"/>
    <property type="project" value="InterPro"/>
</dbReference>
<dbReference type="PIRSF" id="PIRSF006004">
    <property type="entry name" value="CHP00048"/>
    <property type="match status" value="1"/>
</dbReference>
<dbReference type="KEGG" id="smo:SELMODRAFT_122498"/>
<evidence type="ECO:0000256" key="10">
    <source>
        <dbReference type="ARBA" id="ARBA00023014"/>
    </source>
</evidence>
<evidence type="ECO:0000256" key="1">
    <source>
        <dbReference type="ARBA" id="ARBA00001966"/>
    </source>
</evidence>
<dbReference type="GO" id="GO:0046872">
    <property type="term" value="F:metal ion binding"/>
    <property type="evidence" value="ECO:0007669"/>
    <property type="project" value="UniProtKB-KW"/>
</dbReference>
<dbReference type="SFLD" id="SFLDF00275">
    <property type="entry name" value="adenosine_C2_methyltransferase"/>
    <property type="match status" value="1"/>
</dbReference>
<evidence type="ECO:0000256" key="7">
    <source>
        <dbReference type="ARBA" id="ARBA00022691"/>
    </source>
</evidence>
<dbReference type="PANTHER" id="PTHR30544:SF8">
    <property type="entry name" value="RADICAL SAM SUPERFAMILY PROTEIN"/>
    <property type="match status" value="1"/>
</dbReference>
<dbReference type="HOGENOM" id="CLU_029101_0_2_1"/>
<dbReference type="PROSITE" id="PS51918">
    <property type="entry name" value="RADICAL_SAM"/>
    <property type="match status" value="1"/>
</dbReference>
<organism evidence="13">
    <name type="scientific">Selaginella moellendorffii</name>
    <name type="common">Spikemoss</name>
    <dbReference type="NCBI Taxonomy" id="88036"/>
    <lineage>
        <taxon>Eukaryota</taxon>
        <taxon>Viridiplantae</taxon>
        <taxon>Streptophyta</taxon>
        <taxon>Embryophyta</taxon>
        <taxon>Tracheophyta</taxon>
        <taxon>Lycopodiopsida</taxon>
        <taxon>Selaginellales</taxon>
        <taxon>Selaginellaceae</taxon>
        <taxon>Selaginella</taxon>
    </lineage>
</organism>
<dbReference type="InterPro" id="IPR058240">
    <property type="entry name" value="rSAM_sf"/>
</dbReference>
<dbReference type="SFLD" id="SFLDS00029">
    <property type="entry name" value="Radical_SAM"/>
    <property type="match status" value="1"/>
</dbReference>
<evidence type="ECO:0000313" key="13">
    <source>
        <dbReference type="Proteomes" id="UP000001514"/>
    </source>
</evidence>
<dbReference type="InParanoid" id="D8SQ69"/>
<keyword evidence="6" id="KW-0808">Transferase</keyword>
<dbReference type="GO" id="GO:0070475">
    <property type="term" value="P:rRNA base methylation"/>
    <property type="evidence" value="ECO:0000318"/>
    <property type="project" value="GO_Central"/>
</dbReference>
<keyword evidence="10" id="KW-0411">Iron-sulfur</keyword>
<evidence type="ECO:0000256" key="5">
    <source>
        <dbReference type="ARBA" id="ARBA00022603"/>
    </source>
</evidence>
<keyword evidence="8" id="KW-0479">Metal-binding</keyword>
<dbReference type="SUPFAM" id="SSF102114">
    <property type="entry name" value="Radical SAM enzymes"/>
    <property type="match status" value="1"/>
</dbReference>
<dbReference type="FunFam" id="3.20.20.70:FF:000164">
    <property type="entry name" value="23S rRNA methyltransferase"/>
    <property type="match status" value="1"/>
</dbReference>
<dbReference type="GO" id="GO:0005737">
    <property type="term" value="C:cytoplasm"/>
    <property type="evidence" value="ECO:0007669"/>
    <property type="project" value="UniProtKB-SubCell"/>
</dbReference>
<dbReference type="OrthoDB" id="204498at2759"/>
<dbReference type="InterPro" id="IPR013785">
    <property type="entry name" value="Aldolase_TIM"/>
</dbReference>
<reference evidence="12 13" key="1">
    <citation type="journal article" date="2011" name="Science">
        <title>The Selaginella genome identifies genetic changes associated with the evolution of vascular plants.</title>
        <authorList>
            <person name="Banks J.A."/>
            <person name="Nishiyama T."/>
            <person name="Hasebe M."/>
            <person name="Bowman J.L."/>
            <person name="Gribskov M."/>
            <person name="dePamphilis C."/>
            <person name="Albert V.A."/>
            <person name="Aono N."/>
            <person name="Aoyama T."/>
            <person name="Ambrose B.A."/>
            <person name="Ashton N.W."/>
            <person name="Axtell M.J."/>
            <person name="Barker E."/>
            <person name="Barker M.S."/>
            <person name="Bennetzen J.L."/>
            <person name="Bonawitz N.D."/>
            <person name="Chapple C."/>
            <person name="Cheng C."/>
            <person name="Correa L.G."/>
            <person name="Dacre M."/>
            <person name="DeBarry J."/>
            <person name="Dreyer I."/>
            <person name="Elias M."/>
            <person name="Engstrom E.M."/>
            <person name="Estelle M."/>
            <person name="Feng L."/>
            <person name="Finet C."/>
            <person name="Floyd S.K."/>
            <person name="Frommer W.B."/>
            <person name="Fujita T."/>
            <person name="Gramzow L."/>
            <person name="Gutensohn M."/>
            <person name="Harholt J."/>
            <person name="Hattori M."/>
            <person name="Heyl A."/>
            <person name="Hirai T."/>
            <person name="Hiwatashi Y."/>
            <person name="Ishikawa M."/>
            <person name="Iwata M."/>
            <person name="Karol K.G."/>
            <person name="Koehler B."/>
            <person name="Kolukisaoglu U."/>
            <person name="Kubo M."/>
            <person name="Kurata T."/>
            <person name="Lalonde S."/>
            <person name="Li K."/>
            <person name="Li Y."/>
            <person name="Litt A."/>
            <person name="Lyons E."/>
            <person name="Manning G."/>
            <person name="Maruyama T."/>
            <person name="Michael T.P."/>
            <person name="Mikami K."/>
            <person name="Miyazaki S."/>
            <person name="Morinaga S."/>
            <person name="Murata T."/>
            <person name="Mueller-Roeber B."/>
            <person name="Nelson D.R."/>
            <person name="Obara M."/>
            <person name="Oguri Y."/>
            <person name="Olmstead R.G."/>
            <person name="Onodera N."/>
            <person name="Petersen B.L."/>
            <person name="Pils B."/>
            <person name="Prigge M."/>
            <person name="Rensing S.A."/>
            <person name="Riano-Pachon D.M."/>
            <person name="Roberts A.W."/>
            <person name="Sato Y."/>
            <person name="Scheller H.V."/>
            <person name="Schulz B."/>
            <person name="Schulz C."/>
            <person name="Shakirov E.V."/>
            <person name="Shibagaki N."/>
            <person name="Shinohara N."/>
            <person name="Shippen D.E."/>
            <person name="Soerensen I."/>
            <person name="Sotooka R."/>
            <person name="Sugimoto N."/>
            <person name="Sugita M."/>
            <person name="Sumikawa N."/>
            <person name="Tanurdzic M."/>
            <person name="Theissen G."/>
            <person name="Ulvskov P."/>
            <person name="Wakazuki S."/>
            <person name="Weng J.K."/>
            <person name="Willats W.W."/>
            <person name="Wipf D."/>
            <person name="Wolf P.G."/>
            <person name="Yang L."/>
            <person name="Zimmer A.D."/>
            <person name="Zhu Q."/>
            <person name="Mitros T."/>
            <person name="Hellsten U."/>
            <person name="Loque D."/>
            <person name="Otillar R."/>
            <person name="Salamov A."/>
            <person name="Schmutz J."/>
            <person name="Shapiro H."/>
            <person name="Lindquist E."/>
            <person name="Lucas S."/>
            <person name="Rokhsar D."/>
            <person name="Grigoriev I.V."/>
        </authorList>
    </citation>
    <scope>NUCLEOTIDE SEQUENCE [LARGE SCALE GENOMIC DNA]</scope>
</reference>
<keyword evidence="13" id="KW-1185">Reference proteome</keyword>
<evidence type="ECO:0000256" key="8">
    <source>
        <dbReference type="ARBA" id="ARBA00022723"/>
    </source>
</evidence>
<dbReference type="AlphaFoldDB" id="D8SQ69"/>
<accession>D8SQ69</accession>
<sequence>MSLSSIFDEGILKAELQRHGIKPLHVYTIWRHVMDHPNAALHQVPGLPGALYPLLRTRFKALTSTLAAHSTSANGSTTKLLLQLQSGQSVETVIMRHHGGAGKYAGGPRPGSDRATLCVSSQVGCKMGCSFCATGTMGFVANLTAGEIVEQYVHASRMSPIRNIVFMGMGEPLNNYNSVVQAVQTLTGRCFGLSPSRITISTVGIVPRILSLAGDLPGVNLALSLHAPTQALRCQIVPASRAFTLDKLMAAVDAYQASSNRTLFIEYVMLQDVNDSSQDARQLGCLLRDRKVVLNLIPYNHTFVVGDYRATPADRVHHFQKIVREEFGIRTTVRQEMGQDIDGACGQLALKKLKASPDMEDIFLDLQRREESRR</sequence>
<dbReference type="eggNOG" id="ENOG502QQ98">
    <property type="taxonomic scope" value="Eukaryota"/>
</dbReference>
<dbReference type="Gene3D" id="3.20.20.70">
    <property type="entry name" value="Aldolase class I"/>
    <property type="match status" value="1"/>
</dbReference>
<keyword evidence="7" id="KW-0949">S-adenosyl-L-methionine</keyword>
<comment type="cofactor">
    <cofactor evidence="1">
        <name>[4Fe-4S] cluster</name>
        <dbReference type="ChEBI" id="CHEBI:49883"/>
    </cofactor>
</comment>
<dbReference type="EMBL" id="GL377633">
    <property type="protein sequence ID" value="EFJ13403.1"/>
    <property type="molecule type" value="Genomic_DNA"/>
</dbReference>
<evidence type="ECO:0000256" key="9">
    <source>
        <dbReference type="ARBA" id="ARBA00023004"/>
    </source>
</evidence>
<dbReference type="SFLD" id="SFLDG01062">
    <property type="entry name" value="methyltransferase_(Class_A)"/>
    <property type="match status" value="1"/>
</dbReference>
<dbReference type="Pfam" id="PF04055">
    <property type="entry name" value="Radical_SAM"/>
    <property type="match status" value="1"/>
</dbReference>
<dbReference type="OMA" id="TMKFLFE"/>
<dbReference type="FunCoup" id="D8SQ69">
    <property type="interactions" value="1231"/>
</dbReference>
<evidence type="ECO:0000256" key="6">
    <source>
        <dbReference type="ARBA" id="ARBA00022679"/>
    </source>
</evidence>
<evidence type="ECO:0000256" key="2">
    <source>
        <dbReference type="ARBA" id="ARBA00004496"/>
    </source>
</evidence>
<evidence type="ECO:0000259" key="11">
    <source>
        <dbReference type="PROSITE" id="PS51918"/>
    </source>
</evidence>
<keyword evidence="5" id="KW-0489">Methyltransferase</keyword>
<dbReference type="InterPro" id="IPR004383">
    <property type="entry name" value="rRNA_lsu_MTrfase_RlmN/Cfr"/>
</dbReference>
<dbReference type="Proteomes" id="UP000001514">
    <property type="component" value="Unassembled WGS sequence"/>
</dbReference>
<protein>
    <recommendedName>
        <fullName evidence="11">Radical SAM core domain-containing protein</fullName>
    </recommendedName>
</protein>
<evidence type="ECO:0000256" key="3">
    <source>
        <dbReference type="ARBA" id="ARBA00022485"/>
    </source>
</evidence>
<proteinExistence type="predicted"/>
<name>D8SQ69_SELML</name>
<dbReference type="InterPro" id="IPR007197">
    <property type="entry name" value="rSAM"/>
</dbReference>
<dbReference type="GO" id="GO:0030488">
    <property type="term" value="P:tRNA methylation"/>
    <property type="evidence" value="ECO:0000318"/>
    <property type="project" value="GO_Central"/>
</dbReference>
<keyword evidence="4" id="KW-0963">Cytoplasm</keyword>
<dbReference type="PANTHER" id="PTHR30544">
    <property type="entry name" value="23S RRNA METHYLTRANSFERASE"/>
    <property type="match status" value="1"/>
</dbReference>
<keyword evidence="9" id="KW-0408">Iron</keyword>
<gene>
    <name evidence="12" type="ORF">SELMODRAFT_122498</name>
</gene>
<evidence type="ECO:0000313" key="12">
    <source>
        <dbReference type="EMBL" id="EFJ13403.1"/>
    </source>
</evidence>
<evidence type="ECO:0000256" key="4">
    <source>
        <dbReference type="ARBA" id="ARBA00022490"/>
    </source>
</evidence>
<feature type="domain" description="Radical SAM core" evidence="11">
    <location>
        <begin position="111"/>
        <end position="340"/>
    </location>
</feature>
<comment type="subcellular location">
    <subcellularLocation>
        <location evidence="2">Cytoplasm</location>
    </subcellularLocation>
</comment>
<keyword evidence="3" id="KW-0004">4Fe-4S</keyword>
<dbReference type="Gramene" id="EFJ13403">
    <property type="protein sequence ID" value="EFJ13403"/>
    <property type="gene ID" value="SELMODRAFT_122498"/>
</dbReference>